<dbReference type="GO" id="GO:0008270">
    <property type="term" value="F:zinc ion binding"/>
    <property type="evidence" value="ECO:0007669"/>
    <property type="project" value="UniProtKB-KW"/>
</dbReference>
<feature type="domain" description="SWIM-type" evidence="3">
    <location>
        <begin position="152"/>
        <end position="182"/>
    </location>
</feature>
<evidence type="ECO:0000256" key="1">
    <source>
        <dbReference type="PROSITE-ProRule" id="PRU00325"/>
    </source>
</evidence>
<dbReference type="RefSeq" id="WP_043345825.1">
    <property type="nucleotide sequence ID" value="NZ_CP010536.1"/>
</dbReference>
<protein>
    <submittedName>
        <fullName evidence="4">Zinc finger, SWIM domain protein</fullName>
    </submittedName>
</protein>
<feature type="region of interest" description="Disordered" evidence="2">
    <location>
        <begin position="242"/>
        <end position="346"/>
    </location>
</feature>
<name>A0A0C4Y245_9BURK</name>
<evidence type="ECO:0000313" key="5">
    <source>
        <dbReference type="Proteomes" id="UP000031843"/>
    </source>
</evidence>
<dbReference type="PANTHER" id="PTHR38133:SF1">
    <property type="entry name" value="SLR1429 PROTEIN"/>
    <property type="match status" value="1"/>
</dbReference>
<evidence type="ECO:0000259" key="3">
    <source>
        <dbReference type="PROSITE" id="PS50966"/>
    </source>
</evidence>
<accession>A0A0C4Y245</accession>
<evidence type="ECO:0000256" key="2">
    <source>
        <dbReference type="SAM" id="MobiDB-lite"/>
    </source>
</evidence>
<keyword evidence="1" id="KW-0863">Zinc-finger</keyword>
<keyword evidence="5" id="KW-1185">Reference proteome</keyword>
<keyword evidence="1" id="KW-0479">Metal-binding</keyword>
<sequence length="346" mass="36660">MDYGYGGWKPYVSVAERKKKAERAAAKAKKVGAVLSPIASYRGAIAKTFWGKAWCDNLERYSDYANRLPRGRTYVRNGSVIDLQITAGEVRAQVMGSSLYTVAVTVTACTEKQWRAIGADCAGSINSIVELLQGKLSTAVMERICKSGTGLFPVPKEIRFQCSCPDWASMCKHVAAVLYGVGARLDQQPELLFALRRVDASDLVKQAAAGLPKPTKRPTASKVLDDALVADVFGIEMADAYAPPRPAAGRNKPPAGKATAKKATRSAVPATPKPPATAKTAKTAKTAEANKSATRKLPVKPSAGPRKSTTGNVVAGKTKVASAPASPKEAATSKRTNTRLVKGTSR</sequence>
<organism evidence="4 5">
    <name type="scientific">Cupriavidus basilensis</name>
    <dbReference type="NCBI Taxonomy" id="68895"/>
    <lineage>
        <taxon>Bacteria</taxon>
        <taxon>Pseudomonadati</taxon>
        <taxon>Pseudomonadota</taxon>
        <taxon>Betaproteobacteria</taxon>
        <taxon>Burkholderiales</taxon>
        <taxon>Burkholderiaceae</taxon>
        <taxon>Cupriavidus</taxon>
    </lineage>
</organism>
<reference evidence="4 5" key="1">
    <citation type="journal article" date="2015" name="Genome Announc.">
        <title>Complete Genome Sequence of Cupriavidus basilensis 4G11, Isolated from the Oak Ridge Field Research Center Site.</title>
        <authorList>
            <person name="Ray J."/>
            <person name="Waters R.J."/>
            <person name="Skerker J.M."/>
            <person name="Kuehl J.V."/>
            <person name="Price M.N."/>
            <person name="Huang J."/>
            <person name="Chakraborty R."/>
            <person name="Arkin A.P."/>
            <person name="Deutschbauer A."/>
        </authorList>
    </citation>
    <scope>NUCLEOTIDE SEQUENCE [LARGE SCALE GENOMIC DNA]</scope>
    <source>
        <strain evidence="4">4G11</strain>
    </source>
</reference>
<dbReference type="OrthoDB" id="188274at2"/>
<dbReference type="InterPro" id="IPR007527">
    <property type="entry name" value="Znf_SWIM"/>
</dbReference>
<keyword evidence="1" id="KW-0862">Zinc</keyword>
<dbReference type="KEGG" id="cbw:RR42_m1755"/>
<dbReference type="STRING" id="68895.RR42_m1755"/>
<dbReference type="EMBL" id="CP010536">
    <property type="protein sequence ID" value="AJG19152.1"/>
    <property type="molecule type" value="Genomic_DNA"/>
</dbReference>
<dbReference type="Proteomes" id="UP000031843">
    <property type="component" value="Chromosome main"/>
</dbReference>
<proteinExistence type="predicted"/>
<feature type="compositionally biased region" description="Polar residues" evidence="2">
    <location>
        <begin position="333"/>
        <end position="346"/>
    </location>
</feature>
<gene>
    <name evidence="4" type="ORF">RR42_m1755</name>
</gene>
<dbReference type="PROSITE" id="PS50966">
    <property type="entry name" value="ZF_SWIM"/>
    <property type="match status" value="1"/>
</dbReference>
<evidence type="ECO:0000313" key="4">
    <source>
        <dbReference type="EMBL" id="AJG19152.1"/>
    </source>
</evidence>
<dbReference type="AlphaFoldDB" id="A0A0C4Y245"/>
<feature type="compositionally biased region" description="Low complexity" evidence="2">
    <location>
        <begin position="276"/>
        <end position="287"/>
    </location>
</feature>
<dbReference type="PANTHER" id="PTHR38133">
    <property type="entry name" value="SLR1429 PROTEIN"/>
    <property type="match status" value="1"/>
</dbReference>